<dbReference type="RefSeq" id="WP_378017034.1">
    <property type="nucleotide sequence ID" value="NZ_JBHSKT010000004.1"/>
</dbReference>
<feature type="compositionally biased region" description="Gly residues" evidence="1">
    <location>
        <begin position="115"/>
        <end position="130"/>
    </location>
</feature>
<comment type="caution">
    <text evidence="2">The sequence shown here is derived from an EMBL/GenBank/DDBJ whole genome shotgun (WGS) entry which is preliminary data.</text>
</comment>
<proteinExistence type="predicted"/>
<gene>
    <name evidence="2" type="ORF">ACFPIB_08620</name>
</gene>
<keyword evidence="3" id="KW-1185">Reference proteome</keyword>
<sequence length="209" mass="21620">MKFNKNESGERGHRNHLEGEGTKADRQGGGPGERSSMAGEQGAKAENPNDSIRSHTQAGEVHGAGTLKEGSSRDQANEDRFGLHLGDDYRKDRITGEQNEDVRRQTGTANHAGGKTDGSGGGKSSGGAGHGPQSHTHAPDSSGSNNPSSRASSNEGSGGTNVNTKDYKGYEGGTPPGKLKSGGDHQHGGEFPPRTRQNPNEEGSSAGSH</sequence>
<feature type="region of interest" description="Disordered" evidence="1">
    <location>
        <begin position="1"/>
        <end position="209"/>
    </location>
</feature>
<organism evidence="2 3">
    <name type="scientific">Adhaeribacter terreus</name>
    <dbReference type="NCBI Taxonomy" id="529703"/>
    <lineage>
        <taxon>Bacteria</taxon>
        <taxon>Pseudomonadati</taxon>
        <taxon>Bacteroidota</taxon>
        <taxon>Cytophagia</taxon>
        <taxon>Cytophagales</taxon>
        <taxon>Hymenobacteraceae</taxon>
        <taxon>Adhaeribacter</taxon>
    </lineage>
</organism>
<evidence type="ECO:0000313" key="2">
    <source>
        <dbReference type="EMBL" id="MFC5270668.1"/>
    </source>
</evidence>
<feature type="compositionally biased region" description="Basic and acidic residues" evidence="1">
    <location>
        <begin position="1"/>
        <end position="26"/>
    </location>
</feature>
<accession>A0ABW0E8H0</accession>
<evidence type="ECO:0000313" key="3">
    <source>
        <dbReference type="Proteomes" id="UP001596161"/>
    </source>
</evidence>
<feature type="compositionally biased region" description="Polar residues" evidence="1">
    <location>
        <begin position="195"/>
        <end position="209"/>
    </location>
</feature>
<dbReference type="EMBL" id="JBHSKT010000004">
    <property type="protein sequence ID" value="MFC5270668.1"/>
    <property type="molecule type" value="Genomic_DNA"/>
</dbReference>
<protein>
    <submittedName>
        <fullName evidence="2">Uncharacterized protein</fullName>
    </submittedName>
</protein>
<feature type="compositionally biased region" description="Polar residues" evidence="1">
    <location>
        <begin position="48"/>
        <end position="57"/>
    </location>
</feature>
<feature type="compositionally biased region" description="Basic and acidic residues" evidence="1">
    <location>
        <begin position="70"/>
        <end position="104"/>
    </location>
</feature>
<reference evidence="3" key="1">
    <citation type="journal article" date="2019" name="Int. J. Syst. Evol. Microbiol.">
        <title>The Global Catalogue of Microorganisms (GCM) 10K type strain sequencing project: providing services to taxonomists for standard genome sequencing and annotation.</title>
        <authorList>
            <consortium name="The Broad Institute Genomics Platform"/>
            <consortium name="The Broad Institute Genome Sequencing Center for Infectious Disease"/>
            <person name="Wu L."/>
            <person name="Ma J."/>
        </authorList>
    </citation>
    <scope>NUCLEOTIDE SEQUENCE [LARGE SCALE GENOMIC DNA]</scope>
    <source>
        <strain evidence="3">KACC 12602</strain>
    </source>
</reference>
<name>A0ABW0E8H0_9BACT</name>
<feature type="compositionally biased region" description="Low complexity" evidence="1">
    <location>
        <begin position="141"/>
        <end position="154"/>
    </location>
</feature>
<evidence type="ECO:0000256" key="1">
    <source>
        <dbReference type="SAM" id="MobiDB-lite"/>
    </source>
</evidence>
<dbReference type="Proteomes" id="UP001596161">
    <property type="component" value="Unassembled WGS sequence"/>
</dbReference>